<keyword evidence="3" id="KW-0238">DNA-binding</keyword>
<dbReference type="CDD" id="cd08417">
    <property type="entry name" value="PBP2_Nitroaromatics_like"/>
    <property type="match status" value="1"/>
</dbReference>
<proteinExistence type="inferred from homology"/>
<dbReference type="GO" id="GO:0003700">
    <property type="term" value="F:DNA-binding transcription factor activity"/>
    <property type="evidence" value="ECO:0007669"/>
    <property type="project" value="InterPro"/>
</dbReference>
<name>A0A0F4NF94_9VIBR</name>
<dbReference type="Pfam" id="PF03466">
    <property type="entry name" value="LysR_substrate"/>
    <property type="match status" value="1"/>
</dbReference>
<dbReference type="Pfam" id="PF00126">
    <property type="entry name" value="HTH_1"/>
    <property type="match status" value="1"/>
</dbReference>
<keyword evidence="7" id="KW-1185">Reference proteome</keyword>
<dbReference type="PATRIC" id="fig|579748.3.peg.3226"/>
<evidence type="ECO:0000256" key="4">
    <source>
        <dbReference type="ARBA" id="ARBA00023163"/>
    </source>
</evidence>
<keyword evidence="2" id="KW-0805">Transcription regulation</keyword>
<dbReference type="PANTHER" id="PTHR30118:SF11">
    <property type="entry name" value="HTH-TYPE TRANSCRIPTIONAL REGULATOR YIDZ"/>
    <property type="match status" value="1"/>
</dbReference>
<evidence type="ECO:0000259" key="5">
    <source>
        <dbReference type="PROSITE" id="PS50931"/>
    </source>
</evidence>
<protein>
    <submittedName>
        <fullName evidence="6">Transcriptional regulator</fullName>
    </submittedName>
</protein>
<dbReference type="InterPro" id="IPR036390">
    <property type="entry name" value="WH_DNA-bd_sf"/>
</dbReference>
<evidence type="ECO:0000256" key="1">
    <source>
        <dbReference type="ARBA" id="ARBA00009437"/>
    </source>
</evidence>
<dbReference type="Proteomes" id="UP000033673">
    <property type="component" value="Unassembled WGS sequence"/>
</dbReference>
<sequence>MKKSLARLDLNLLLTLQLLLQELSVTKTAKKLNVTPSTVSKSLSKLRDWFDDPLFVNTPQGLRPTPLASSMEASLSDWLLIGSEIVSRRGDEAPSGVRFNLGVESPLSLIMVDELTKRIHQTYPDSKIKFTNWDYDSLEAITRGEVDIGFTGRESHPRSKESLDLLPYYINFEVLFTDLPKVYLRKDHPALEQEWNLATFLRYPHINVIWEKSESWALDEILIELGLSRNVNLTMSSFEQALFVAEKAGHDMLTTAPKYCQSYCQQLHPDLVALPIPLEDQQLDKLMIPFTMIWHKRNNRNPKIKWLRETIKGLYCG</sequence>
<dbReference type="SUPFAM" id="SSF53850">
    <property type="entry name" value="Periplasmic binding protein-like II"/>
    <property type="match status" value="1"/>
</dbReference>
<dbReference type="OrthoDB" id="8893795at2"/>
<dbReference type="InterPro" id="IPR005119">
    <property type="entry name" value="LysR_subst-bd"/>
</dbReference>
<feature type="domain" description="HTH lysR-type" evidence="5">
    <location>
        <begin position="8"/>
        <end position="65"/>
    </location>
</feature>
<evidence type="ECO:0000256" key="2">
    <source>
        <dbReference type="ARBA" id="ARBA00023015"/>
    </source>
</evidence>
<dbReference type="Gene3D" id="3.40.190.10">
    <property type="entry name" value="Periplasmic binding protein-like II"/>
    <property type="match status" value="2"/>
</dbReference>
<dbReference type="PANTHER" id="PTHR30118">
    <property type="entry name" value="HTH-TYPE TRANSCRIPTIONAL REGULATOR LEUO-RELATED"/>
    <property type="match status" value="1"/>
</dbReference>
<comment type="similarity">
    <text evidence="1">Belongs to the LysR transcriptional regulatory family.</text>
</comment>
<dbReference type="RefSeq" id="WP_045956669.1">
    <property type="nucleotide sequence ID" value="NZ_JXXV01000028.1"/>
</dbReference>
<evidence type="ECO:0000313" key="7">
    <source>
        <dbReference type="Proteomes" id="UP000033673"/>
    </source>
</evidence>
<organism evidence="6 7">
    <name type="scientific">Vibrio galatheae</name>
    <dbReference type="NCBI Taxonomy" id="579748"/>
    <lineage>
        <taxon>Bacteria</taxon>
        <taxon>Pseudomonadati</taxon>
        <taxon>Pseudomonadota</taxon>
        <taxon>Gammaproteobacteria</taxon>
        <taxon>Vibrionales</taxon>
        <taxon>Vibrionaceae</taxon>
        <taxon>Vibrio</taxon>
    </lineage>
</organism>
<keyword evidence="4" id="KW-0804">Transcription</keyword>
<dbReference type="NCBIfam" id="NF007581">
    <property type="entry name" value="PRK10216.1"/>
    <property type="match status" value="1"/>
</dbReference>
<evidence type="ECO:0000313" key="6">
    <source>
        <dbReference type="EMBL" id="KJY81787.1"/>
    </source>
</evidence>
<dbReference type="InterPro" id="IPR050389">
    <property type="entry name" value="LysR-type_TF"/>
</dbReference>
<dbReference type="InterPro" id="IPR036388">
    <property type="entry name" value="WH-like_DNA-bd_sf"/>
</dbReference>
<dbReference type="AlphaFoldDB" id="A0A0F4NF94"/>
<dbReference type="SUPFAM" id="SSF46785">
    <property type="entry name" value="Winged helix' DNA-binding domain"/>
    <property type="match status" value="1"/>
</dbReference>
<gene>
    <name evidence="6" type="ORF">TW81_15625</name>
</gene>
<dbReference type="GO" id="GO:0003677">
    <property type="term" value="F:DNA binding"/>
    <property type="evidence" value="ECO:0007669"/>
    <property type="project" value="UniProtKB-KW"/>
</dbReference>
<comment type="caution">
    <text evidence="6">The sequence shown here is derived from an EMBL/GenBank/DDBJ whole genome shotgun (WGS) entry which is preliminary data.</text>
</comment>
<dbReference type="PROSITE" id="PS50931">
    <property type="entry name" value="HTH_LYSR"/>
    <property type="match status" value="1"/>
</dbReference>
<evidence type="ECO:0000256" key="3">
    <source>
        <dbReference type="ARBA" id="ARBA00023125"/>
    </source>
</evidence>
<dbReference type="InterPro" id="IPR000847">
    <property type="entry name" value="LysR_HTH_N"/>
</dbReference>
<dbReference type="InterPro" id="IPR037402">
    <property type="entry name" value="YidZ_PBP2"/>
</dbReference>
<dbReference type="EMBL" id="JXXV01000028">
    <property type="protein sequence ID" value="KJY81787.1"/>
    <property type="molecule type" value="Genomic_DNA"/>
</dbReference>
<accession>A0A0F4NF94</accession>
<dbReference type="STRING" id="579748.TW81_15625"/>
<dbReference type="Gene3D" id="1.10.10.10">
    <property type="entry name" value="Winged helix-like DNA-binding domain superfamily/Winged helix DNA-binding domain"/>
    <property type="match status" value="1"/>
</dbReference>
<reference evidence="6 7" key="1">
    <citation type="journal article" date="2015" name="BMC Genomics">
        <title>Genome mining reveals unlocked bioactive potential of marine Gram-negative bacteria.</title>
        <authorList>
            <person name="Machado H."/>
            <person name="Sonnenschein E.C."/>
            <person name="Melchiorsen J."/>
            <person name="Gram L."/>
        </authorList>
    </citation>
    <scope>NUCLEOTIDE SEQUENCE [LARGE SCALE GENOMIC DNA]</scope>
    <source>
        <strain evidence="6 7">S2757</strain>
    </source>
</reference>